<accession>A0A0C2M7D7</accession>
<evidence type="ECO:0000313" key="2">
    <source>
        <dbReference type="Proteomes" id="UP000031668"/>
    </source>
</evidence>
<protein>
    <submittedName>
        <fullName evidence="1">Uncharacterized protein</fullName>
    </submittedName>
</protein>
<dbReference type="Proteomes" id="UP000031668">
    <property type="component" value="Unassembled WGS sequence"/>
</dbReference>
<comment type="caution">
    <text evidence="1">The sequence shown here is derived from an EMBL/GenBank/DDBJ whole genome shotgun (WGS) entry which is preliminary data.</text>
</comment>
<dbReference type="EMBL" id="JWZT01004849">
    <property type="protein sequence ID" value="KII62920.1"/>
    <property type="molecule type" value="Genomic_DNA"/>
</dbReference>
<organism evidence="1 2">
    <name type="scientific">Thelohanellus kitauei</name>
    <name type="common">Myxosporean</name>
    <dbReference type="NCBI Taxonomy" id="669202"/>
    <lineage>
        <taxon>Eukaryota</taxon>
        <taxon>Metazoa</taxon>
        <taxon>Cnidaria</taxon>
        <taxon>Myxozoa</taxon>
        <taxon>Myxosporea</taxon>
        <taxon>Bivalvulida</taxon>
        <taxon>Platysporina</taxon>
        <taxon>Myxobolidae</taxon>
        <taxon>Thelohanellus</taxon>
    </lineage>
</organism>
<proteinExistence type="predicted"/>
<dbReference type="AlphaFoldDB" id="A0A0C2M7D7"/>
<keyword evidence="2" id="KW-1185">Reference proteome</keyword>
<evidence type="ECO:0000313" key="1">
    <source>
        <dbReference type="EMBL" id="KII62920.1"/>
    </source>
</evidence>
<reference evidence="1 2" key="1">
    <citation type="journal article" date="2014" name="Genome Biol. Evol.">
        <title>The genome of the myxosporean Thelohanellus kitauei shows adaptations to nutrient acquisition within its fish host.</title>
        <authorList>
            <person name="Yang Y."/>
            <person name="Xiong J."/>
            <person name="Zhou Z."/>
            <person name="Huo F."/>
            <person name="Miao W."/>
            <person name="Ran C."/>
            <person name="Liu Y."/>
            <person name="Zhang J."/>
            <person name="Feng J."/>
            <person name="Wang M."/>
            <person name="Wang M."/>
            <person name="Wang L."/>
            <person name="Yao B."/>
        </authorList>
    </citation>
    <scope>NUCLEOTIDE SEQUENCE [LARGE SCALE GENOMIC DNA]</scope>
    <source>
        <strain evidence="1">Wuqing</strain>
    </source>
</reference>
<name>A0A0C2M7D7_THEKT</name>
<sequence>MCLNRTELDLPQPKPPTKPFSLQLYLVKHSLFWNPSVAGLHKDLENQKLGERFEYAPSFIEIGFGPTAKFPYKVNTDDPKIKINVCCSHGCIKLKLEWLAINQWCFLGLAMRISRDGTA</sequence>
<gene>
    <name evidence="1" type="ORF">RF11_04291</name>
</gene>